<dbReference type="GO" id="GO:0016799">
    <property type="term" value="F:hydrolase activity, hydrolyzing N-glycosyl compounds"/>
    <property type="evidence" value="ECO:0007669"/>
    <property type="project" value="InterPro"/>
</dbReference>
<dbReference type="InterPro" id="IPR001910">
    <property type="entry name" value="Inosine/uridine_hydrolase_dom"/>
</dbReference>
<keyword evidence="2" id="KW-0326">Glycosidase</keyword>
<dbReference type="InterPro" id="IPR036452">
    <property type="entry name" value="Ribo_hydro-like"/>
</dbReference>
<organism evidence="2">
    <name type="scientific">uncultured Anaerotruncus sp</name>
    <dbReference type="NCBI Taxonomy" id="905011"/>
    <lineage>
        <taxon>Bacteria</taxon>
        <taxon>Bacillati</taxon>
        <taxon>Bacillota</taxon>
        <taxon>Clostridia</taxon>
        <taxon>Eubacteriales</taxon>
        <taxon>Oscillospiraceae</taxon>
        <taxon>Anaerotruncus</taxon>
        <taxon>environmental samples</taxon>
    </lineage>
</organism>
<dbReference type="Gene3D" id="3.90.245.10">
    <property type="entry name" value="Ribonucleoside hydrolase-like"/>
    <property type="match status" value="1"/>
</dbReference>
<dbReference type="AlphaFoldDB" id="A0A1C6J5L5"/>
<dbReference type="PANTHER" id="PTHR46190:SF1">
    <property type="entry name" value="SI:CH211-201H21.5"/>
    <property type="match status" value="1"/>
</dbReference>
<feature type="domain" description="Inosine/uridine-preferring nucleoside hydrolase" evidence="1">
    <location>
        <begin position="4"/>
        <end position="301"/>
    </location>
</feature>
<dbReference type="EC" id="3.2.-.-" evidence="2"/>
<evidence type="ECO:0000259" key="1">
    <source>
        <dbReference type="Pfam" id="PF01156"/>
    </source>
</evidence>
<dbReference type="PANTHER" id="PTHR46190">
    <property type="entry name" value="SI:CH211-201H21.5-RELATED"/>
    <property type="match status" value="1"/>
</dbReference>
<dbReference type="InterPro" id="IPR052775">
    <property type="entry name" value="IUN_hydrolase"/>
</dbReference>
<keyword evidence="2" id="KW-0378">Hydrolase</keyword>
<dbReference type="Pfam" id="PF01156">
    <property type="entry name" value="IU_nuc_hydro"/>
    <property type="match status" value="1"/>
</dbReference>
<dbReference type="EMBL" id="FMHG01000001">
    <property type="protein sequence ID" value="SCJ77319.1"/>
    <property type="molecule type" value="Genomic_DNA"/>
</dbReference>
<sequence>MQRLIIDTDTASDDAVGLIMALREPAVKVELITVVAGNVALEQATINARRSVQEAGTYRPPVVKGVSKPMFRDLITGEKVHGEDGMGDMFLPEPEVPVQPGHAVDAILRCIEQDPSDLELIALGPLTNVALCILQAPQTMKKLKRITVMGGAKPHSSAWHPMAEYNIYIDAEAASIVLNSGIPIQIVQLDVCLNECAFRAEDIDRFNQGGPVAQFCMRCNDSLRVFYEKTWGRSVITLPDPTAVAAAIHPACIAESFPAYVFIETKSPQNYGQMIVDTTHAPKEQYNAVICERLDEKAFKDYLYNLCQ</sequence>
<name>A0A1C6J5L5_9FIRM</name>
<gene>
    <name evidence="2" type="primary">rihA_17</name>
    <name evidence="2" type="ORF">SAMEA3545359_01929</name>
</gene>
<proteinExistence type="predicted"/>
<protein>
    <submittedName>
        <fullName evidence="2">Pyrimidine-specific ribonucleoside hydrolase rihA</fullName>
        <ecNumber evidence="2">3.2.-.-</ecNumber>
    </submittedName>
</protein>
<accession>A0A1C6J5L5</accession>
<dbReference type="SUPFAM" id="SSF53590">
    <property type="entry name" value="Nucleoside hydrolase"/>
    <property type="match status" value="1"/>
</dbReference>
<evidence type="ECO:0000313" key="2">
    <source>
        <dbReference type="EMBL" id="SCJ77319.1"/>
    </source>
</evidence>
<reference evidence="2" key="1">
    <citation type="submission" date="2015-09" db="EMBL/GenBank/DDBJ databases">
        <authorList>
            <consortium name="Pathogen Informatics"/>
        </authorList>
    </citation>
    <scope>NUCLEOTIDE SEQUENCE</scope>
    <source>
        <strain evidence="2">2789STDY5834896</strain>
    </source>
</reference>